<dbReference type="SUPFAM" id="SSF52794">
    <property type="entry name" value="PTS system IIB component-like"/>
    <property type="match status" value="1"/>
</dbReference>
<keyword evidence="3" id="KW-0805">Transcription regulation</keyword>
<feature type="domain" description="PRD" evidence="7">
    <location>
        <begin position="131"/>
        <end position="238"/>
    </location>
</feature>
<dbReference type="PROSITE" id="PS51099">
    <property type="entry name" value="PTS_EIIB_TYPE_2"/>
    <property type="match status" value="1"/>
</dbReference>
<dbReference type="PANTHER" id="PTHR30185">
    <property type="entry name" value="CRYPTIC BETA-GLUCOSIDE BGL OPERON ANTITERMINATOR"/>
    <property type="match status" value="1"/>
</dbReference>
<dbReference type="PROSITE" id="PS51094">
    <property type="entry name" value="PTS_EIIA_TYPE_2"/>
    <property type="match status" value="1"/>
</dbReference>
<gene>
    <name evidence="8" type="primary">manR</name>
    <name evidence="8" type="ORF">CLMAG_33540</name>
</gene>
<evidence type="ECO:0000259" key="6">
    <source>
        <dbReference type="PROSITE" id="PS51099"/>
    </source>
</evidence>
<dbReference type="Pfam" id="PF00359">
    <property type="entry name" value="PTS_EIIA_2"/>
    <property type="match status" value="1"/>
</dbReference>
<sequence>MDYEGRLDYKTKEQLKSIINIDYKKLEELIAKVEISMDFSFSQEAYISLLMHIAICIKRIKEGNDITLSQKVFNNIYTTKAFECAKELSKELESHFNIKIPEPETGYITLHILGSKMQEKDLEYFPLNKVEELKLEEQIARDMIELASNSLNIELAEDKAFLNGLILHLRPTINRLRYGLNLKNPMLEEIKSNYPEVFGMAWMCNSIFEKYLDLKIPELEIGYIAIHIGAAAERNRKTIKTLVICHSGIGTSQLVSARLERSFKEIETIGIVSYVDIKEELIDKTEMIISTVPIDINKPVLLISPLMTKEDTKKIEKYIENNLNKTNEKEKKPIKKEIFYRSKKFNKREEIIYDMCKILIEKQYINSQFEKDVISRENMMSTEVGKGIAIPHGNLENVKESCIALTVL</sequence>
<dbReference type="GO" id="GO:0006355">
    <property type="term" value="P:regulation of DNA-templated transcription"/>
    <property type="evidence" value="ECO:0007669"/>
    <property type="project" value="InterPro"/>
</dbReference>
<dbReference type="InterPro" id="IPR002178">
    <property type="entry name" value="PTS_EIIA_type-2_dom"/>
</dbReference>
<dbReference type="Gene3D" id="3.40.50.2300">
    <property type="match status" value="1"/>
</dbReference>
<evidence type="ECO:0000256" key="3">
    <source>
        <dbReference type="ARBA" id="ARBA00023015"/>
    </source>
</evidence>
<dbReference type="SUPFAM" id="SSF63520">
    <property type="entry name" value="PTS-regulatory domain, PRD"/>
    <property type="match status" value="2"/>
</dbReference>
<dbReference type="InterPro" id="IPR011608">
    <property type="entry name" value="PRD"/>
</dbReference>
<dbReference type="InterPro" id="IPR013011">
    <property type="entry name" value="PTS_EIIB_2"/>
</dbReference>
<dbReference type="GO" id="GO:0009401">
    <property type="term" value="P:phosphoenolpyruvate-dependent sugar phosphotransferase system"/>
    <property type="evidence" value="ECO:0007669"/>
    <property type="project" value="InterPro"/>
</dbReference>
<keyword evidence="1" id="KW-0808">Transferase</keyword>
<evidence type="ECO:0000256" key="1">
    <source>
        <dbReference type="ARBA" id="ARBA00022679"/>
    </source>
</evidence>
<dbReference type="InterPro" id="IPR050661">
    <property type="entry name" value="BglG_antiterminators"/>
</dbReference>
<dbReference type="RefSeq" id="WP_082831954.1">
    <property type="nucleotide sequence ID" value="NZ_FQXL01000005.1"/>
</dbReference>
<evidence type="ECO:0000313" key="8">
    <source>
        <dbReference type="EMBL" id="KZL91595.1"/>
    </source>
</evidence>
<reference evidence="8 9" key="1">
    <citation type="submission" date="2016-04" db="EMBL/GenBank/DDBJ databases">
        <title>Genome sequence of Clostridium magnum DSM 2767.</title>
        <authorList>
            <person name="Poehlein A."/>
            <person name="Uhlig R."/>
            <person name="Fischer R."/>
            <person name="Bahl H."/>
            <person name="Daniel R."/>
        </authorList>
    </citation>
    <scope>NUCLEOTIDE SEQUENCE [LARGE SCALE GENOMIC DNA]</scope>
    <source>
        <strain evidence="8 9">DSM 2767</strain>
    </source>
</reference>
<evidence type="ECO:0000313" key="9">
    <source>
        <dbReference type="Proteomes" id="UP000076603"/>
    </source>
</evidence>
<dbReference type="InterPro" id="IPR036095">
    <property type="entry name" value="PTS_EIIB-like_sf"/>
</dbReference>
<dbReference type="PROSITE" id="PS51372">
    <property type="entry name" value="PRD_2"/>
    <property type="match status" value="2"/>
</dbReference>
<evidence type="ECO:0000256" key="4">
    <source>
        <dbReference type="ARBA" id="ARBA00023163"/>
    </source>
</evidence>
<keyword evidence="2" id="KW-0677">Repeat</keyword>
<feature type="domain" description="PRD" evidence="7">
    <location>
        <begin position="17"/>
        <end position="122"/>
    </location>
</feature>
<dbReference type="InterPro" id="IPR036634">
    <property type="entry name" value="PRD_sf"/>
</dbReference>
<comment type="caution">
    <text evidence="8">The sequence shown here is derived from an EMBL/GenBank/DDBJ whole genome shotgun (WGS) entry which is preliminary data.</text>
</comment>
<dbReference type="EMBL" id="LWAE01000003">
    <property type="protein sequence ID" value="KZL91595.1"/>
    <property type="molecule type" value="Genomic_DNA"/>
</dbReference>
<dbReference type="AlphaFoldDB" id="A0A161WIR4"/>
<evidence type="ECO:0000259" key="7">
    <source>
        <dbReference type="PROSITE" id="PS51372"/>
    </source>
</evidence>
<evidence type="ECO:0000259" key="5">
    <source>
        <dbReference type="PROSITE" id="PS51094"/>
    </source>
</evidence>
<keyword evidence="4" id="KW-0804">Transcription</keyword>
<feature type="domain" description="PTS EIIB type-2" evidence="6">
    <location>
        <begin position="239"/>
        <end position="327"/>
    </location>
</feature>
<dbReference type="GO" id="GO:0008982">
    <property type="term" value="F:protein-N(PI)-phosphohistidine-sugar phosphotransferase activity"/>
    <property type="evidence" value="ECO:0007669"/>
    <property type="project" value="InterPro"/>
</dbReference>
<dbReference type="Pfam" id="PF00874">
    <property type="entry name" value="PRD"/>
    <property type="match status" value="2"/>
</dbReference>
<organism evidence="8 9">
    <name type="scientific">Clostridium magnum DSM 2767</name>
    <dbReference type="NCBI Taxonomy" id="1121326"/>
    <lineage>
        <taxon>Bacteria</taxon>
        <taxon>Bacillati</taxon>
        <taxon>Bacillota</taxon>
        <taxon>Clostridia</taxon>
        <taxon>Eubacteriales</taxon>
        <taxon>Clostridiaceae</taxon>
        <taxon>Clostridium</taxon>
    </lineage>
</organism>
<dbReference type="PATRIC" id="fig|1121326.3.peg.3388"/>
<accession>A0A161WIR4</accession>
<dbReference type="SUPFAM" id="SSF55804">
    <property type="entry name" value="Phoshotransferase/anion transport protein"/>
    <property type="match status" value="1"/>
</dbReference>
<dbReference type="CDD" id="cd05568">
    <property type="entry name" value="PTS_IIB_bgl_like"/>
    <property type="match status" value="1"/>
</dbReference>
<feature type="domain" description="PTS EIIA type-2" evidence="5">
    <location>
        <begin position="332"/>
        <end position="408"/>
    </location>
</feature>
<dbReference type="STRING" id="1121326.CLMAG_33540"/>
<protein>
    <submittedName>
        <fullName evidence="8">Transcriptional regulator ManR</fullName>
    </submittedName>
</protein>
<dbReference type="Proteomes" id="UP000076603">
    <property type="component" value="Unassembled WGS sequence"/>
</dbReference>
<proteinExistence type="predicted"/>
<dbReference type="InterPro" id="IPR016152">
    <property type="entry name" value="PTrfase/Anion_transptr"/>
</dbReference>
<keyword evidence="9" id="KW-1185">Reference proteome</keyword>
<dbReference type="PROSITE" id="PS00372">
    <property type="entry name" value="PTS_EIIA_TYPE_2_HIS"/>
    <property type="match status" value="1"/>
</dbReference>
<dbReference type="PANTHER" id="PTHR30185:SF18">
    <property type="entry name" value="TRANSCRIPTIONAL REGULATOR MTLR"/>
    <property type="match status" value="1"/>
</dbReference>
<evidence type="ECO:0000256" key="2">
    <source>
        <dbReference type="ARBA" id="ARBA00022737"/>
    </source>
</evidence>
<name>A0A161WIR4_9CLOT</name>
<dbReference type="Gene3D" id="3.40.930.10">
    <property type="entry name" value="Mannitol-specific EII, Chain A"/>
    <property type="match status" value="1"/>
</dbReference>
<dbReference type="Gene3D" id="1.10.1790.10">
    <property type="entry name" value="PRD domain"/>
    <property type="match status" value="2"/>
</dbReference>
<dbReference type="OrthoDB" id="3175596at2"/>